<sequence length="223" mass="22999">MTAPAVEPATGGVPAGHLYELALRVPAARLWARGPDGRRPVPVDLWRGEPVPGDEVLLCACQGPTLDVGCGPGRLAAALTRRGVPALGIDITAGAVTLARRAGARALRLDVFGPVPDTGRWQEIILADGNIGIGGDPGRLLRRARALLAGRGRILAEVEGPGRPTRVYPARLEVAGLTSAPFRWATVGVDGIGPLGASVGLRVTAVTARAGRYFAVLEPRAGA</sequence>
<name>A0ABT0K4U1_9ACTN</name>
<dbReference type="GO" id="GO:0008168">
    <property type="term" value="F:methyltransferase activity"/>
    <property type="evidence" value="ECO:0007669"/>
    <property type="project" value="UniProtKB-KW"/>
</dbReference>
<gene>
    <name evidence="2" type="ORF">MXD59_24160</name>
</gene>
<keyword evidence="2" id="KW-0808">Transferase</keyword>
<keyword evidence="3" id="KW-1185">Reference proteome</keyword>
<dbReference type="Pfam" id="PF13649">
    <property type="entry name" value="Methyltransf_25"/>
    <property type="match status" value="1"/>
</dbReference>
<evidence type="ECO:0000313" key="3">
    <source>
        <dbReference type="Proteomes" id="UP001201873"/>
    </source>
</evidence>
<organism evidence="2 3">
    <name type="scientific">Frankia umida</name>
    <dbReference type="NCBI Taxonomy" id="573489"/>
    <lineage>
        <taxon>Bacteria</taxon>
        <taxon>Bacillati</taxon>
        <taxon>Actinomycetota</taxon>
        <taxon>Actinomycetes</taxon>
        <taxon>Frankiales</taxon>
        <taxon>Frankiaceae</taxon>
        <taxon>Frankia</taxon>
    </lineage>
</organism>
<dbReference type="Gene3D" id="3.40.50.150">
    <property type="entry name" value="Vaccinia Virus protein VP39"/>
    <property type="match status" value="1"/>
</dbReference>
<keyword evidence="2" id="KW-0489">Methyltransferase</keyword>
<protein>
    <submittedName>
        <fullName evidence="2">Class I SAM-dependent methyltransferase</fullName>
    </submittedName>
</protein>
<dbReference type="InterPro" id="IPR041698">
    <property type="entry name" value="Methyltransf_25"/>
</dbReference>
<dbReference type="Proteomes" id="UP001201873">
    <property type="component" value="Unassembled WGS sequence"/>
</dbReference>
<dbReference type="EMBL" id="JALKFT010000046">
    <property type="protein sequence ID" value="MCK9878819.1"/>
    <property type="molecule type" value="Genomic_DNA"/>
</dbReference>
<comment type="caution">
    <text evidence="2">The sequence shown here is derived from an EMBL/GenBank/DDBJ whole genome shotgun (WGS) entry which is preliminary data.</text>
</comment>
<evidence type="ECO:0000259" key="1">
    <source>
        <dbReference type="Pfam" id="PF13649"/>
    </source>
</evidence>
<dbReference type="InterPro" id="IPR029063">
    <property type="entry name" value="SAM-dependent_MTases_sf"/>
</dbReference>
<accession>A0ABT0K4U1</accession>
<dbReference type="GO" id="GO:0032259">
    <property type="term" value="P:methylation"/>
    <property type="evidence" value="ECO:0007669"/>
    <property type="project" value="UniProtKB-KW"/>
</dbReference>
<evidence type="ECO:0000313" key="2">
    <source>
        <dbReference type="EMBL" id="MCK9878819.1"/>
    </source>
</evidence>
<reference evidence="2 3" key="1">
    <citation type="submission" date="2022-04" db="EMBL/GenBank/DDBJ databases">
        <title>Genome diversity in the genus Frankia.</title>
        <authorList>
            <person name="Carlos-Shanley C."/>
            <person name="Hahn D."/>
        </authorList>
    </citation>
    <scope>NUCLEOTIDE SEQUENCE [LARGE SCALE GENOMIC DNA]</scope>
    <source>
        <strain evidence="2 3">Ag45/Mut15</strain>
    </source>
</reference>
<dbReference type="SUPFAM" id="SSF53335">
    <property type="entry name" value="S-adenosyl-L-methionine-dependent methyltransferases"/>
    <property type="match status" value="1"/>
</dbReference>
<proteinExistence type="predicted"/>
<feature type="domain" description="Methyltransferase" evidence="1">
    <location>
        <begin position="66"/>
        <end position="105"/>
    </location>
</feature>